<proteinExistence type="inferred from homology"/>
<evidence type="ECO:0000256" key="2">
    <source>
        <dbReference type="ARBA" id="ARBA00022490"/>
    </source>
</evidence>
<dbReference type="InterPro" id="IPR002915">
    <property type="entry name" value="DeoC/FbaB/LacD_aldolase"/>
</dbReference>
<dbReference type="EC" id="4.1.2.4" evidence="7"/>
<feature type="active site" description="Proton donor/acceptor" evidence="7">
    <location>
        <position position="179"/>
    </location>
</feature>
<comment type="similarity">
    <text evidence="1 7">Belongs to the DeoC/FbaB aldolase family. DeoC type 1 subfamily.</text>
</comment>
<sequence length="214" mass="23630">MDLAKFIDHSILRPNHTLKELEEQINRCANLGVYAVCVNPFWVRKAVEIANGRLVVCSVISFPFGLDRKEEKLWQAIMTLEEGAKELDIVMNISAFKSGLYGYVEEELKAIGRNTEGVIRKVIIETAYLTEKEKTLAVEMVANAGMEFVKTSTGYAPTGATEEDVRLLVSLSKGRLKVKASGGIRTREQALRFISLGAERIGTSSTFEILGGEG</sequence>
<dbReference type="PIRSF" id="PIRSF001357">
    <property type="entry name" value="DeoC"/>
    <property type="match status" value="1"/>
</dbReference>
<dbReference type="InterPro" id="IPR011343">
    <property type="entry name" value="DeoC"/>
</dbReference>
<name>A0A7C2YWN7_9AQUI</name>
<dbReference type="CDD" id="cd00959">
    <property type="entry name" value="DeoC"/>
    <property type="match status" value="1"/>
</dbReference>
<dbReference type="GO" id="GO:0016052">
    <property type="term" value="P:carbohydrate catabolic process"/>
    <property type="evidence" value="ECO:0007669"/>
    <property type="project" value="TreeGrafter"/>
</dbReference>
<comment type="subcellular location">
    <subcellularLocation>
        <location evidence="7">Cytoplasm</location>
    </subcellularLocation>
</comment>
<evidence type="ECO:0000313" key="8">
    <source>
        <dbReference type="EMBL" id="HEW46431.1"/>
    </source>
</evidence>
<evidence type="ECO:0000256" key="7">
    <source>
        <dbReference type="HAMAP-Rule" id="MF_00114"/>
    </source>
</evidence>
<dbReference type="InterPro" id="IPR028581">
    <property type="entry name" value="DeoC_typeI"/>
</dbReference>
<keyword evidence="4 7" id="KW-0704">Schiff base</keyword>
<comment type="catalytic activity">
    <reaction evidence="5 7">
        <text>2-deoxy-D-ribose 5-phosphate = D-glyceraldehyde 3-phosphate + acetaldehyde</text>
        <dbReference type="Rhea" id="RHEA:12821"/>
        <dbReference type="ChEBI" id="CHEBI:15343"/>
        <dbReference type="ChEBI" id="CHEBI:59776"/>
        <dbReference type="ChEBI" id="CHEBI:62877"/>
        <dbReference type="EC" id="4.1.2.4"/>
    </reaction>
</comment>
<feature type="active site" description="Proton donor/acceptor" evidence="7">
    <location>
        <position position="88"/>
    </location>
</feature>
<dbReference type="Gene3D" id="3.20.20.70">
    <property type="entry name" value="Aldolase class I"/>
    <property type="match status" value="1"/>
</dbReference>
<dbReference type="InterPro" id="IPR013785">
    <property type="entry name" value="Aldolase_TIM"/>
</dbReference>
<gene>
    <name evidence="7 8" type="primary">deoC</name>
    <name evidence="8" type="ORF">ENO47_07200</name>
</gene>
<dbReference type="SUPFAM" id="SSF51569">
    <property type="entry name" value="Aldolase"/>
    <property type="match status" value="1"/>
</dbReference>
<dbReference type="PANTHER" id="PTHR10889:SF1">
    <property type="entry name" value="DEOXYRIBOSE-PHOSPHATE ALDOLASE"/>
    <property type="match status" value="1"/>
</dbReference>
<dbReference type="GO" id="GO:0006018">
    <property type="term" value="P:2-deoxyribose 1-phosphate catabolic process"/>
    <property type="evidence" value="ECO:0007669"/>
    <property type="project" value="UniProtKB-UniRule"/>
</dbReference>
<accession>A0A7C2YWN7</accession>
<dbReference type="GO" id="GO:0004139">
    <property type="term" value="F:deoxyribose-phosphate aldolase activity"/>
    <property type="evidence" value="ECO:0007669"/>
    <property type="project" value="UniProtKB-UniRule"/>
</dbReference>
<evidence type="ECO:0000256" key="5">
    <source>
        <dbReference type="ARBA" id="ARBA00048791"/>
    </source>
</evidence>
<evidence type="ECO:0000256" key="3">
    <source>
        <dbReference type="ARBA" id="ARBA00023239"/>
    </source>
</evidence>
<reference evidence="8" key="1">
    <citation type="journal article" date="2020" name="mSystems">
        <title>Genome- and Community-Level Interaction Insights into Carbon Utilization and Element Cycling Functions of Hydrothermarchaeota in Hydrothermal Sediment.</title>
        <authorList>
            <person name="Zhou Z."/>
            <person name="Liu Y."/>
            <person name="Xu W."/>
            <person name="Pan J."/>
            <person name="Luo Z.H."/>
            <person name="Li M."/>
        </authorList>
    </citation>
    <scope>NUCLEOTIDE SEQUENCE [LARGE SCALE GENOMIC DNA]</scope>
    <source>
        <strain evidence="8">SpSt-132</strain>
    </source>
</reference>
<comment type="pathway">
    <text evidence="7">Carbohydrate degradation; 2-deoxy-D-ribose 1-phosphate degradation; D-glyceraldehyde 3-phosphate and acetaldehyde from 2-deoxy-alpha-D-ribose 1-phosphate: step 2/2.</text>
</comment>
<evidence type="ECO:0000256" key="4">
    <source>
        <dbReference type="ARBA" id="ARBA00023270"/>
    </source>
</evidence>
<dbReference type="SMART" id="SM01133">
    <property type="entry name" value="DeoC"/>
    <property type="match status" value="1"/>
</dbReference>
<keyword evidence="3 7" id="KW-0456">Lyase</keyword>
<dbReference type="FunFam" id="3.20.20.70:FF:000044">
    <property type="entry name" value="Deoxyribose-phosphate aldolase"/>
    <property type="match status" value="1"/>
</dbReference>
<evidence type="ECO:0000256" key="1">
    <source>
        <dbReference type="ARBA" id="ARBA00010936"/>
    </source>
</evidence>
<organism evidence="8">
    <name type="scientific">Hydrogenobacter sp</name>
    <dbReference type="NCBI Taxonomy" id="2152829"/>
    <lineage>
        <taxon>Bacteria</taxon>
        <taxon>Pseudomonadati</taxon>
        <taxon>Aquificota</taxon>
        <taxon>Aquificia</taxon>
        <taxon>Aquificales</taxon>
        <taxon>Aquificaceae</taxon>
        <taxon>Hydrogenobacter</taxon>
    </lineage>
</organism>
<dbReference type="EMBL" id="DSFP01000064">
    <property type="protein sequence ID" value="HEW46431.1"/>
    <property type="molecule type" value="Genomic_DNA"/>
</dbReference>
<comment type="caution">
    <text evidence="8">The sequence shown here is derived from an EMBL/GenBank/DDBJ whole genome shotgun (WGS) entry which is preliminary data.</text>
</comment>
<protein>
    <recommendedName>
        <fullName evidence="7">Deoxyribose-phosphate aldolase</fullName>
        <shortName evidence="7">DERA</shortName>
        <ecNumber evidence="7">4.1.2.4</ecNumber>
    </recommendedName>
    <alternativeName>
        <fullName evidence="7">2-deoxy-D-ribose 5-phosphate aldolase</fullName>
    </alternativeName>
    <alternativeName>
        <fullName evidence="7">Phosphodeoxyriboaldolase</fullName>
        <shortName evidence="7">Deoxyriboaldolase</shortName>
    </alternativeName>
</protein>
<dbReference type="UniPathway" id="UPA00002">
    <property type="reaction ID" value="UER00468"/>
</dbReference>
<dbReference type="PANTHER" id="PTHR10889">
    <property type="entry name" value="DEOXYRIBOSE-PHOSPHATE ALDOLASE"/>
    <property type="match status" value="1"/>
</dbReference>
<dbReference type="GO" id="GO:0005737">
    <property type="term" value="C:cytoplasm"/>
    <property type="evidence" value="ECO:0007669"/>
    <property type="project" value="UniProtKB-SubCell"/>
</dbReference>
<evidence type="ECO:0000256" key="6">
    <source>
        <dbReference type="ARBA" id="ARBA00056337"/>
    </source>
</evidence>
<comment type="function">
    <text evidence="6 7">Catalyzes a reversible aldol reaction between acetaldehyde and D-glyceraldehyde 3-phosphate to generate 2-deoxy-D-ribose 5-phosphate.</text>
</comment>
<dbReference type="Pfam" id="PF01791">
    <property type="entry name" value="DeoC"/>
    <property type="match status" value="1"/>
</dbReference>
<dbReference type="AlphaFoldDB" id="A0A7C2YWN7"/>
<dbReference type="HAMAP" id="MF_00114">
    <property type="entry name" value="DeoC_type1"/>
    <property type="match status" value="1"/>
</dbReference>
<dbReference type="GO" id="GO:0009264">
    <property type="term" value="P:deoxyribonucleotide catabolic process"/>
    <property type="evidence" value="ECO:0007669"/>
    <property type="project" value="UniProtKB-UniRule"/>
</dbReference>
<feature type="active site" description="Schiff-base intermediate with acetaldehyde" evidence="7">
    <location>
        <position position="150"/>
    </location>
</feature>
<keyword evidence="2 7" id="KW-0963">Cytoplasm</keyword>
<dbReference type="NCBIfam" id="TIGR00126">
    <property type="entry name" value="deoC"/>
    <property type="match status" value="1"/>
</dbReference>